<feature type="binding site" evidence="16">
    <location>
        <position position="67"/>
    </location>
    <ligand>
        <name>substrate</name>
    </ligand>
</feature>
<dbReference type="STRING" id="28189.CCYN74_90037"/>
<dbReference type="GO" id="GO:0005524">
    <property type="term" value="F:ATP binding"/>
    <property type="evidence" value="ECO:0007669"/>
    <property type="project" value="UniProtKB-KW"/>
</dbReference>
<dbReference type="GO" id="GO:0046872">
    <property type="term" value="F:metal ion binding"/>
    <property type="evidence" value="ECO:0007669"/>
    <property type="project" value="UniProtKB-KW"/>
</dbReference>
<keyword evidence="12 19" id="KW-0472">Membrane</keyword>
<dbReference type="InterPro" id="IPR033717">
    <property type="entry name" value="UDPK"/>
</dbReference>
<keyword evidence="11" id="KW-0443">Lipid metabolism</keyword>
<feature type="binding site" evidence="18">
    <location>
        <position position="74"/>
    </location>
    <ligand>
        <name>a divalent metal cation</name>
        <dbReference type="ChEBI" id="CHEBI:60240"/>
    </ligand>
</feature>
<dbReference type="Gene3D" id="1.10.287.3610">
    <property type="match status" value="1"/>
</dbReference>
<comment type="subcellular location">
    <subcellularLocation>
        <location evidence="1">Cell membrane</location>
        <topology evidence="1">Multi-pass membrane protein</topology>
    </subcellularLocation>
</comment>
<dbReference type="Pfam" id="PF01219">
    <property type="entry name" value="DAGK_prokar"/>
    <property type="match status" value="1"/>
</dbReference>
<evidence type="ECO:0000313" key="20">
    <source>
        <dbReference type="EMBL" id="CEN38025.1"/>
    </source>
</evidence>
<evidence type="ECO:0000256" key="3">
    <source>
        <dbReference type="ARBA" id="ARBA00022475"/>
    </source>
</evidence>
<keyword evidence="14" id="KW-1208">Phospholipid metabolism</keyword>
<comment type="similarity">
    <text evidence="2">Belongs to the bacterial diacylglycerol kinase family.</text>
</comment>
<evidence type="ECO:0000256" key="10">
    <source>
        <dbReference type="ARBA" id="ARBA00022989"/>
    </source>
</evidence>
<feature type="active site" description="Proton acceptor" evidence="15">
    <location>
        <position position="67"/>
    </location>
</feature>
<dbReference type="AlphaFoldDB" id="A0A0B7HFL6"/>
<keyword evidence="18" id="KW-0460">Magnesium</keyword>
<evidence type="ECO:0000256" key="17">
    <source>
        <dbReference type="PIRSR" id="PIRSR600829-3"/>
    </source>
</evidence>
<keyword evidence="7 17" id="KW-0547">Nucleotide-binding</keyword>
<evidence type="ECO:0000256" key="13">
    <source>
        <dbReference type="ARBA" id="ARBA00023209"/>
    </source>
</evidence>
<feature type="binding site" evidence="16">
    <location>
        <position position="7"/>
    </location>
    <ligand>
        <name>substrate</name>
    </ligand>
</feature>
<keyword evidence="21" id="KW-1185">Reference proteome</keyword>
<evidence type="ECO:0000256" key="9">
    <source>
        <dbReference type="ARBA" id="ARBA00022840"/>
    </source>
</evidence>
<keyword evidence="10 19" id="KW-1133">Transmembrane helix</keyword>
<dbReference type="EMBL" id="CDOD01000037">
    <property type="protein sequence ID" value="CEN38025.1"/>
    <property type="molecule type" value="Genomic_DNA"/>
</dbReference>
<evidence type="ECO:0000256" key="7">
    <source>
        <dbReference type="ARBA" id="ARBA00022741"/>
    </source>
</evidence>
<feature type="binding site" evidence="17">
    <location>
        <position position="74"/>
    </location>
    <ligand>
        <name>ATP</name>
        <dbReference type="ChEBI" id="CHEBI:30616"/>
    </ligand>
</feature>
<keyword evidence="8 20" id="KW-0418">Kinase</keyword>
<feature type="binding site" evidence="17">
    <location>
        <begin position="92"/>
        <end position="93"/>
    </location>
    <ligand>
        <name>ATP</name>
        <dbReference type="ChEBI" id="CHEBI:30616"/>
    </ligand>
</feature>
<dbReference type="GO" id="GO:0005886">
    <property type="term" value="C:plasma membrane"/>
    <property type="evidence" value="ECO:0007669"/>
    <property type="project" value="UniProtKB-SubCell"/>
</dbReference>
<dbReference type="Proteomes" id="UP000038055">
    <property type="component" value="Unassembled WGS sequence"/>
</dbReference>
<keyword evidence="3" id="KW-1003">Cell membrane</keyword>
<keyword evidence="4" id="KW-0444">Lipid biosynthesis</keyword>
<evidence type="ECO:0000256" key="5">
    <source>
        <dbReference type="ARBA" id="ARBA00022679"/>
    </source>
</evidence>
<keyword evidence="13" id="KW-0594">Phospholipid biosynthesis</keyword>
<evidence type="ECO:0000256" key="1">
    <source>
        <dbReference type="ARBA" id="ARBA00004651"/>
    </source>
</evidence>
<keyword evidence="6 19" id="KW-0812">Transmembrane</keyword>
<evidence type="ECO:0000256" key="8">
    <source>
        <dbReference type="ARBA" id="ARBA00022777"/>
    </source>
</evidence>
<keyword evidence="5" id="KW-0808">Transferase</keyword>
<evidence type="ECO:0000256" key="19">
    <source>
        <dbReference type="SAM" id="Phobius"/>
    </source>
</evidence>
<feature type="transmembrane region" description="Helical" evidence="19">
    <location>
        <begin position="94"/>
        <end position="117"/>
    </location>
</feature>
<proteinExistence type="inferred from homology"/>
<keyword evidence="18" id="KW-0479">Metal-binding</keyword>
<feature type="binding site" evidence="17">
    <location>
        <position position="7"/>
    </location>
    <ligand>
        <name>ATP</name>
        <dbReference type="ChEBI" id="CHEBI:30616"/>
    </ligand>
</feature>
<evidence type="ECO:0000256" key="12">
    <source>
        <dbReference type="ARBA" id="ARBA00023136"/>
    </source>
</evidence>
<organism evidence="20 21">
    <name type="scientific">Capnocytophaga cynodegmi</name>
    <dbReference type="NCBI Taxonomy" id="28189"/>
    <lineage>
        <taxon>Bacteria</taxon>
        <taxon>Pseudomonadati</taxon>
        <taxon>Bacteroidota</taxon>
        <taxon>Flavobacteriia</taxon>
        <taxon>Flavobacteriales</taxon>
        <taxon>Flavobacteriaceae</taxon>
        <taxon>Capnocytophaga</taxon>
    </lineage>
</organism>
<feature type="transmembrane region" description="Helical" evidence="19">
    <location>
        <begin position="29"/>
        <end position="48"/>
    </location>
</feature>
<dbReference type="InterPro" id="IPR036945">
    <property type="entry name" value="DAGK_sf"/>
</dbReference>
<reference evidence="21" key="1">
    <citation type="submission" date="2015-01" db="EMBL/GenBank/DDBJ databases">
        <authorList>
            <person name="MANFREDI Pablo"/>
        </authorList>
    </citation>
    <scope>NUCLEOTIDE SEQUENCE [LARGE SCALE GENOMIC DNA]</scope>
    <source>
        <strain evidence="21">Ccyn2B</strain>
    </source>
</reference>
<comment type="cofactor">
    <cofactor evidence="18">
        <name>Mg(2+)</name>
        <dbReference type="ChEBI" id="CHEBI:18420"/>
    </cofactor>
    <text evidence="18">Mn(2+), Zn(2+), Cd(2+) and Co(2+) support activity to lesser extents.</text>
</comment>
<dbReference type="CDD" id="cd14265">
    <property type="entry name" value="UDPK_IM_like"/>
    <property type="match status" value="1"/>
</dbReference>
<evidence type="ECO:0000256" key="4">
    <source>
        <dbReference type="ARBA" id="ARBA00022516"/>
    </source>
</evidence>
<dbReference type="GO" id="GO:0008654">
    <property type="term" value="P:phospholipid biosynthetic process"/>
    <property type="evidence" value="ECO:0007669"/>
    <property type="project" value="UniProtKB-KW"/>
</dbReference>
<evidence type="ECO:0000256" key="2">
    <source>
        <dbReference type="ARBA" id="ARBA00005967"/>
    </source>
</evidence>
<keyword evidence="9 17" id="KW-0067">ATP-binding</keyword>
<evidence type="ECO:0000256" key="18">
    <source>
        <dbReference type="PIRSR" id="PIRSR600829-4"/>
    </source>
</evidence>
<feature type="binding site" evidence="18">
    <location>
        <position position="26"/>
    </location>
    <ligand>
        <name>a divalent metal cation</name>
        <dbReference type="ChEBI" id="CHEBI:60240"/>
    </ligand>
</feature>
<dbReference type="eggNOG" id="COG0818">
    <property type="taxonomic scope" value="Bacteria"/>
</dbReference>
<dbReference type="PANTHER" id="PTHR34299">
    <property type="entry name" value="DIACYLGLYCEROL KINASE"/>
    <property type="match status" value="1"/>
</dbReference>
<sequence length="119" mass="13672">MITFINRRIKSLYYVLVGVWHLIRKEPPIFVHTFVTLLLFFVGFYFGISRTEWMIQILCCGIVLTIESLNTAVEKICDFIHPDYHKKIGTIKDISAGAVGFAVGTATIVLAILYYPYFF</sequence>
<dbReference type="GO" id="GO:0016301">
    <property type="term" value="F:kinase activity"/>
    <property type="evidence" value="ECO:0007669"/>
    <property type="project" value="UniProtKB-KW"/>
</dbReference>
<evidence type="ECO:0000256" key="14">
    <source>
        <dbReference type="ARBA" id="ARBA00023264"/>
    </source>
</evidence>
<evidence type="ECO:0000256" key="15">
    <source>
        <dbReference type="PIRSR" id="PIRSR600829-1"/>
    </source>
</evidence>
<dbReference type="PANTHER" id="PTHR34299:SF1">
    <property type="entry name" value="DIACYLGLYCEROL KINASE"/>
    <property type="match status" value="1"/>
</dbReference>
<feature type="transmembrane region" description="Helical" evidence="19">
    <location>
        <begin position="54"/>
        <end position="73"/>
    </location>
</feature>
<dbReference type="InterPro" id="IPR000829">
    <property type="entry name" value="DAGK"/>
</dbReference>
<accession>A0A0B7HFL6</accession>
<evidence type="ECO:0000256" key="16">
    <source>
        <dbReference type="PIRSR" id="PIRSR600829-2"/>
    </source>
</evidence>
<feature type="binding site" evidence="17">
    <location>
        <position position="26"/>
    </location>
    <ligand>
        <name>ATP</name>
        <dbReference type="ChEBI" id="CHEBI:30616"/>
    </ligand>
</feature>
<name>A0A0B7HFL6_9FLAO</name>
<evidence type="ECO:0000256" key="11">
    <source>
        <dbReference type="ARBA" id="ARBA00023098"/>
    </source>
</evidence>
<gene>
    <name evidence="20" type="ORF">CCYN2B_420008</name>
</gene>
<protein>
    <submittedName>
        <fullName evidence="20">Putative undecaprenol kinase</fullName>
    </submittedName>
</protein>
<evidence type="ECO:0000256" key="6">
    <source>
        <dbReference type="ARBA" id="ARBA00022692"/>
    </source>
</evidence>
<feature type="binding site" evidence="17">
    <location>
        <position position="14"/>
    </location>
    <ligand>
        <name>ATP</name>
        <dbReference type="ChEBI" id="CHEBI:30616"/>
    </ligand>
</feature>
<evidence type="ECO:0000313" key="21">
    <source>
        <dbReference type="Proteomes" id="UP000038055"/>
    </source>
</evidence>
<dbReference type="RefSeq" id="WP_197068397.1">
    <property type="nucleotide sequence ID" value="NZ_CDOD01000037.1"/>
</dbReference>